<accession>A0ABV8MR81</accession>
<dbReference type="CDD" id="cd00093">
    <property type="entry name" value="HTH_XRE"/>
    <property type="match status" value="1"/>
</dbReference>
<proteinExistence type="predicted"/>
<organism evidence="2 3">
    <name type="scientific">Chitinimonas lacunae</name>
    <dbReference type="NCBI Taxonomy" id="1963018"/>
    <lineage>
        <taxon>Bacteria</taxon>
        <taxon>Pseudomonadati</taxon>
        <taxon>Pseudomonadota</taxon>
        <taxon>Betaproteobacteria</taxon>
        <taxon>Neisseriales</taxon>
        <taxon>Chitinibacteraceae</taxon>
        <taxon>Chitinimonas</taxon>
    </lineage>
</organism>
<dbReference type="Gene3D" id="1.10.260.40">
    <property type="entry name" value="lambda repressor-like DNA-binding domains"/>
    <property type="match status" value="1"/>
</dbReference>
<dbReference type="SUPFAM" id="SSF47413">
    <property type="entry name" value="lambda repressor-like DNA-binding domains"/>
    <property type="match status" value="1"/>
</dbReference>
<sequence length="90" mass="10486">MPKSIYRDEYRMLVDLLRHAREQAGITQGSVAEAFGWPQSTLSHLERGSRRIDVVEFVDYCRVIGVDPRTVFNEFLQRSDKAVRRSTRKS</sequence>
<reference evidence="3" key="1">
    <citation type="journal article" date="2019" name="Int. J. Syst. Evol. Microbiol.">
        <title>The Global Catalogue of Microorganisms (GCM) 10K type strain sequencing project: providing services to taxonomists for standard genome sequencing and annotation.</title>
        <authorList>
            <consortium name="The Broad Institute Genomics Platform"/>
            <consortium name="The Broad Institute Genome Sequencing Center for Infectious Disease"/>
            <person name="Wu L."/>
            <person name="Ma J."/>
        </authorList>
    </citation>
    <scope>NUCLEOTIDE SEQUENCE [LARGE SCALE GENOMIC DNA]</scope>
    <source>
        <strain evidence="3">LMG 29894</strain>
    </source>
</reference>
<dbReference type="RefSeq" id="WP_378165860.1">
    <property type="nucleotide sequence ID" value="NZ_JBHSBU010000001.1"/>
</dbReference>
<dbReference type="Pfam" id="PF13560">
    <property type="entry name" value="HTH_31"/>
    <property type="match status" value="1"/>
</dbReference>
<evidence type="ECO:0000313" key="2">
    <source>
        <dbReference type="EMBL" id="MFC4160723.1"/>
    </source>
</evidence>
<feature type="domain" description="HTH cro/C1-type" evidence="1">
    <location>
        <begin position="17"/>
        <end position="71"/>
    </location>
</feature>
<keyword evidence="3" id="KW-1185">Reference proteome</keyword>
<dbReference type="SMART" id="SM00530">
    <property type="entry name" value="HTH_XRE"/>
    <property type="match status" value="1"/>
</dbReference>
<evidence type="ECO:0000313" key="3">
    <source>
        <dbReference type="Proteomes" id="UP001595791"/>
    </source>
</evidence>
<dbReference type="EMBL" id="JBHSBU010000001">
    <property type="protein sequence ID" value="MFC4160723.1"/>
    <property type="molecule type" value="Genomic_DNA"/>
</dbReference>
<gene>
    <name evidence="2" type="ORF">ACFOW7_15390</name>
</gene>
<dbReference type="PROSITE" id="PS50943">
    <property type="entry name" value="HTH_CROC1"/>
    <property type="match status" value="1"/>
</dbReference>
<dbReference type="Proteomes" id="UP001595791">
    <property type="component" value="Unassembled WGS sequence"/>
</dbReference>
<dbReference type="InterPro" id="IPR001387">
    <property type="entry name" value="Cro/C1-type_HTH"/>
</dbReference>
<protein>
    <submittedName>
        <fullName evidence="2">Helix-turn-helix domain-containing protein</fullName>
    </submittedName>
</protein>
<dbReference type="InterPro" id="IPR010982">
    <property type="entry name" value="Lambda_DNA-bd_dom_sf"/>
</dbReference>
<comment type="caution">
    <text evidence="2">The sequence shown here is derived from an EMBL/GenBank/DDBJ whole genome shotgun (WGS) entry which is preliminary data.</text>
</comment>
<evidence type="ECO:0000259" key="1">
    <source>
        <dbReference type="PROSITE" id="PS50943"/>
    </source>
</evidence>
<name>A0ABV8MR81_9NEIS</name>